<dbReference type="SUPFAM" id="SSF47413">
    <property type="entry name" value="lambda repressor-like DNA-binding domains"/>
    <property type="match status" value="1"/>
</dbReference>
<dbReference type="InterPro" id="IPR036286">
    <property type="entry name" value="LexA/Signal_pep-like_sf"/>
</dbReference>
<dbReference type="AlphaFoldDB" id="A0A9X7T5D9"/>
<keyword evidence="6" id="KW-0614">Plasmid</keyword>
<dbReference type="CDD" id="cd06529">
    <property type="entry name" value="S24_LexA-like"/>
    <property type="match status" value="1"/>
</dbReference>
<dbReference type="PROSITE" id="PS50943">
    <property type="entry name" value="HTH_CROC1"/>
    <property type="match status" value="1"/>
</dbReference>
<dbReference type="Pfam" id="PF00717">
    <property type="entry name" value="Peptidase_S24"/>
    <property type="match status" value="1"/>
</dbReference>
<dbReference type="InterPro" id="IPR039418">
    <property type="entry name" value="LexA-like"/>
</dbReference>
<gene>
    <name evidence="5" type="ORF">FEE39_09430</name>
    <name evidence="6" type="ORF">FEE39_09520</name>
</gene>
<evidence type="ECO:0000313" key="5">
    <source>
        <dbReference type="EMBL" id="QIA88461.1"/>
    </source>
</evidence>
<geneLocation type="plasmid" evidence="6 7">
    <name>unnamed1</name>
</geneLocation>
<dbReference type="PANTHER" id="PTHR40661:SF1">
    <property type="entry name" value="HTH CRO_C1-TYPE DOMAIN-CONTAINING PROTEIN"/>
    <property type="match status" value="1"/>
</dbReference>
<evidence type="ECO:0000256" key="2">
    <source>
        <dbReference type="ARBA" id="ARBA00023125"/>
    </source>
</evidence>
<evidence type="ECO:0000313" key="7">
    <source>
        <dbReference type="Proteomes" id="UP000464749"/>
    </source>
</evidence>
<evidence type="ECO:0000259" key="4">
    <source>
        <dbReference type="PROSITE" id="PS50943"/>
    </source>
</evidence>
<evidence type="ECO:0000256" key="1">
    <source>
        <dbReference type="ARBA" id="ARBA00023015"/>
    </source>
</evidence>
<dbReference type="CDD" id="cd00093">
    <property type="entry name" value="HTH_XRE"/>
    <property type="match status" value="1"/>
</dbReference>
<dbReference type="PANTHER" id="PTHR40661">
    <property type="match status" value="1"/>
</dbReference>
<dbReference type="SMART" id="SM00530">
    <property type="entry name" value="HTH_XRE"/>
    <property type="match status" value="1"/>
</dbReference>
<keyword evidence="2" id="KW-0238">DNA-binding</keyword>
<dbReference type="Pfam" id="PF01381">
    <property type="entry name" value="HTH_3"/>
    <property type="match status" value="1"/>
</dbReference>
<reference evidence="6 7" key="1">
    <citation type="submission" date="2019-06" db="EMBL/GenBank/DDBJ databases">
        <title>Whole genome sequencing of Lactobacillus johnsonii strain G2A.</title>
        <authorList>
            <person name="Conlan S."/>
            <person name="Thomas P.J."/>
            <person name="Mullikin J."/>
            <person name="Singer J."/>
            <person name="Weaver C."/>
            <person name="Segre J.A."/>
        </authorList>
    </citation>
    <scope>NUCLEOTIDE SEQUENCE [LARGE SCALE GENOMIC DNA]</scope>
    <source>
        <strain evidence="6 7">G2A</strain>
        <plasmid evidence="6 7">unnamed1</plasmid>
    </source>
</reference>
<dbReference type="InterPro" id="IPR015927">
    <property type="entry name" value="Peptidase_S24_S26A/B/C"/>
</dbReference>
<dbReference type="Gene3D" id="1.10.260.40">
    <property type="entry name" value="lambda repressor-like DNA-binding domains"/>
    <property type="match status" value="1"/>
</dbReference>
<organism evidence="6 7">
    <name type="scientific">Lactobacillus johnsonii</name>
    <dbReference type="NCBI Taxonomy" id="33959"/>
    <lineage>
        <taxon>Bacteria</taxon>
        <taxon>Bacillati</taxon>
        <taxon>Bacillota</taxon>
        <taxon>Bacilli</taxon>
        <taxon>Lactobacillales</taxon>
        <taxon>Lactobacillaceae</taxon>
        <taxon>Lactobacillus</taxon>
    </lineage>
</organism>
<dbReference type="EMBL" id="CP040855">
    <property type="protein sequence ID" value="QIA88479.1"/>
    <property type="molecule type" value="Genomic_DNA"/>
</dbReference>
<proteinExistence type="predicted"/>
<feature type="domain" description="HTH cro/C1-type" evidence="4">
    <location>
        <begin position="2"/>
        <end position="49"/>
    </location>
</feature>
<dbReference type="InterPro" id="IPR001387">
    <property type="entry name" value="Cro/C1-type_HTH"/>
</dbReference>
<dbReference type="GO" id="GO:0003677">
    <property type="term" value="F:DNA binding"/>
    <property type="evidence" value="ECO:0007669"/>
    <property type="project" value="UniProtKB-KW"/>
</dbReference>
<evidence type="ECO:0000256" key="3">
    <source>
        <dbReference type="ARBA" id="ARBA00023163"/>
    </source>
</evidence>
<evidence type="ECO:0000313" key="6">
    <source>
        <dbReference type="EMBL" id="QIA88479.1"/>
    </source>
</evidence>
<dbReference type="SUPFAM" id="SSF51306">
    <property type="entry name" value="LexA/Signal peptidase"/>
    <property type="match status" value="1"/>
</dbReference>
<dbReference type="EMBL" id="CP040855">
    <property type="protein sequence ID" value="QIA88461.1"/>
    <property type="molecule type" value="Genomic_DNA"/>
</dbReference>
<accession>A0A9X7T5D9</accession>
<name>A0A9X7T5D9_LACJH</name>
<keyword evidence="1" id="KW-0805">Transcription regulation</keyword>
<keyword evidence="3" id="KW-0804">Transcription</keyword>
<protein>
    <submittedName>
        <fullName evidence="6">Helix-turn-helix domain-containing protein</fullName>
    </submittedName>
</protein>
<dbReference type="InterPro" id="IPR010982">
    <property type="entry name" value="Lambda_DNA-bd_dom_sf"/>
</dbReference>
<sequence>MHGMTQAELSKKTGIPITTLSGYIRKKSTPNAETLEKLASALNVKISDIIDPRYEISNSIDISGMYYARIPIIGTTAYGETMLTEHNIEGYTYELLEEKTGTAELFALRCKGDSMEPLIPDGALVLIHKQSTVEDDEIAAIRADDTRVILRKIKHVGKNVILYSINSKYAPTILNEDRLDSILGKAIHAGFDM</sequence>
<dbReference type="Proteomes" id="UP000464749">
    <property type="component" value="Plasmid unnamed1"/>
</dbReference>
<dbReference type="Gene3D" id="2.10.109.10">
    <property type="entry name" value="Umud Fragment, subunit A"/>
    <property type="match status" value="1"/>
</dbReference>